<keyword evidence="4" id="KW-1185">Reference proteome</keyword>
<dbReference type="Pfam" id="PF04434">
    <property type="entry name" value="SWIM"/>
    <property type="match status" value="1"/>
</dbReference>
<evidence type="ECO:0000313" key="4">
    <source>
        <dbReference type="Proteomes" id="UP000308271"/>
    </source>
</evidence>
<dbReference type="AlphaFoldDB" id="A0A5C4S9L5"/>
<sequence length="567" mass="63897">MRIPLNRFDECIDQPILKRGLTYFRNGQVSEPVEGAPGEFEAVVAGAELYTVQLVIERGEVVEHVCSCPYDMGPVCKHVAAVLFSLRKDELGLKVKKASTNSAGAKKTSKRKTVAERVDALLEAVDPGDLKQFVREQASQSVQFRNLVLATFATPDSGDSKSFYTQQLTAIVRSAKDRSGFIGWSESNRVAKGVANILEMAHKHFEARNYREGVLVCIAVMEKLLGALDHADDSDGSIAGCISDACAMMLAVAQSKPDASIRKQLLDYCMKAVEKRLYYGWNWHLGMLEMAAELVESDEERRALLAALEREGGSGYDGKAAQGLKYGLMAKTGGEAAADAWLEANLGNPELRRIALRKAMESRDFDKVRGLAEDGIAHDKPKYPRLVAEWHDWLLKIAEAQGERELVIQYARLLFFQSNRFQENYYAILKQQIEPERWVPFVEELLGEIESSRKPYIPQELLAGIFISEGWMERLLNLLRQLPTLHTIEEYESRLAGQYPAELVELYAQTIADYLKENVGRNHYQEACRYLRRMIKLGGREKANGVIADLRRLYPQRRALMEELARV</sequence>
<dbReference type="InterPro" id="IPR007527">
    <property type="entry name" value="Znf_SWIM"/>
</dbReference>
<organism evidence="3 4">
    <name type="scientific">Chlorobaculum thiosulfatiphilum</name>
    <name type="common">Chlorobium limicola f.sp. thiosulfatophilum</name>
    <dbReference type="NCBI Taxonomy" id="115852"/>
    <lineage>
        <taxon>Bacteria</taxon>
        <taxon>Pseudomonadati</taxon>
        <taxon>Chlorobiota</taxon>
        <taxon>Chlorobiia</taxon>
        <taxon>Chlorobiales</taxon>
        <taxon>Chlorobiaceae</taxon>
        <taxon>Chlorobaculum</taxon>
    </lineage>
</organism>
<dbReference type="PROSITE" id="PS50966">
    <property type="entry name" value="ZF_SWIM"/>
    <property type="match status" value="1"/>
</dbReference>
<evidence type="ECO:0000256" key="1">
    <source>
        <dbReference type="PROSITE-ProRule" id="PRU00325"/>
    </source>
</evidence>
<keyword evidence="1" id="KW-0479">Metal-binding</keyword>
<keyword evidence="1" id="KW-0863">Zinc-finger</keyword>
<dbReference type="OrthoDB" id="9760715at2"/>
<reference evidence="3 4" key="1">
    <citation type="submission" date="2019-05" db="EMBL/GenBank/DDBJ databases">
        <title>Draft Whole-Genome sequence of the green sulfur bacterium Chlorobaculum thiosulfatiphilum DSM 249.</title>
        <authorList>
            <person name="Meyer T.E."/>
            <person name="Kyndt J.A."/>
        </authorList>
    </citation>
    <scope>NUCLEOTIDE SEQUENCE [LARGE SCALE GENOMIC DNA]</scope>
    <source>
        <strain evidence="3 4">DSM 249</strain>
    </source>
</reference>
<proteinExistence type="predicted"/>
<dbReference type="RefSeq" id="WP_139455675.1">
    <property type="nucleotide sequence ID" value="NZ_VDCH01000001.1"/>
</dbReference>
<dbReference type="GO" id="GO:0008270">
    <property type="term" value="F:zinc ion binding"/>
    <property type="evidence" value="ECO:0007669"/>
    <property type="project" value="UniProtKB-KW"/>
</dbReference>
<gene>
    <name evidence="3" type="ORF">FGF66_00045</name>
</gene>
<evidence type="ECO:0000313" key="3">
    <source>
        <dbReference type="EMBL" id="TNJ40204.1"/>
    </source>
</evidence>
<dbReference type="EMBL" id="VDCH01000001">
    <property type="protein sequence ID" value="TNJ40204.1"/>
    <property type="molecule type" value="Genomic_DNA"/>
</dbReference>
<feature type="domain" description="SWIM-type" evidence="2">
    <location>
        <begin position="50"/>
        <end position="87"/>
    </location>
</feature>
<dbReference type="Proteomes" id="UP000308271">
    <property type="component" value="Unassembled WGS sequence"/>
</dbReference>
<accession>A0A5C4S9L5</accession>
<name>A0A5C4S9L5_CHLTI</name>
<evidence type="ECO:0000259" key="2">
    <source>
        <dbReference type="PROSITE" id="PS50966"/>
    </source>
</evidence>
<comment type="caution">
    <text evidence="3">The sequence shown here is derived from an EMBL/GenBank/DDBJ whole genome shotgun (WGS) entry which is preliminary data.</text>
</comment>
<keyword evidence="1" id="KW-0862">Zinc</keyword>
<protein>
    <recommendedName>
        <fullName evidence="2">SWIM-type domain-containing protein</fullName>
    </recommendedName>
</protein>